<dbReference type="InterPro" id="IPR036771">
    <property type="entry name" value="ATPsynth_dsu/esu_N"/>
</dbReference>
<dbReference type="GO" id="GO:0046933">
    <property type="term" value="F:proton-transporting ATP synthase activity, rotational mechanism"/>
    <property type="evidence" value="ECO:0007669"/>
    <property type="project" value="UniProtKB-UniRule"/>
</dbReference>
<keyword evidence="8" id="KW-1003">Cell membrane</keyword>
<dbReference type="Proteomes" id="UP000063781">
    <property type="component" value="Chromosome"/>
</dbReference>
<keyword evidence="6 8" id="KW-0139">CF(1)</keyword>
<dbReference type="OrthoDB" id="9804110at2"/>
<evidence type="ECO:0000313" key="12">
    <source>
        <dbReference type="EMBL" id="AMC93726.1"/>
    </source>
</evidence>
<dbReference type="InterPro" id="IPR020546">
    <property type="entry name" value="ATP_synth_F1_dsu/esu_N"/>
</dbReference>
<feature type="domain" description="ATP synthase epsilon subunit C-terminal" evidence="10">
    <location>
        <begin position="84"/>
        <end position="126"/>
    </location>
</feature>
<dbReference type="InterPro" id="IPR036794">
    <property type="entry name" value="ATP_F1_dsu/esu_C_sf"/>
</dbReference>
<dbReference type="Pfam" id="PF02823">
    <property type="entry name" value="ATP-synt_DE_N"/>
    <property type="match status" value="1"/>
</dbReference>
<evidence type="ECO:0000259" key="11">
    <source>
        <dbReference type="Pfam" id="PF02823"/>
    </source>
</evidence>
<dbReference type="GO" id="GO:0005886">
    <property type="term" value="C:plasma membrane"/>
    <property type="evidence" value="ECO:0007669"/>
    <property type="project" value="UniProtKB-SubCell"/>
</dbReference>
<dbReference type="SUPFAM" id="SSF46604">
    <property type="entry name" value="Epsilon subunit of F1F0-ATP synthase C-terminal domain"/>
    <property type="match status" value="1"/>
</dbReference>
<keyword evidence="8" id="KW-0375">Hydrogen ion transport</keyword>
<dbReference type="EMBL" id="CP013213">
    <property type="protein sequence ID" value="AMC93726.1"/>
    <property type="molecule type" value="Genomic_DNA"/>
</dbReference>
<evidence type="ECO:0000256" key="2">
    <source>
        <dbReference type="ARBA" id="ARBA00005712"/>
    </source>
</evidence>
<gene>
    <name evidence="8" type="primary">atpC</name>
    <name evidence="12" type="ORF">AOC36_06935</name>
</gene>
<dbReference type="Pfam" id="PF00401">
    <property type="entry name" value="ATP-synt_DE"/>
    <property type="match status" value="1"/>
</dbReference>
<evidence type="ECO:0000256" key="3">
    <source>
        <dbReference type="ARBA" id="ARBA00022448"/>
    </source>
</evidence>
<dbReference type="RefSeq" id="WP_067632772.1">
    <property type="nucleotide sequence ID" value="NZ_CP013213.1"/>
</dbReference>
<dbReference type="NCBIfam" id="TIGR01216">
    <property type="entry name" value="ATP_synt_epsi"/>
    <property type="match status" value="1"/>
</dbReference>
<dbReference type="InterPro" id="IPR001469">
    <property type="entry name" value="ATP_synth_F1_dsu/esu"/>
</dbReference>
<dbReference type="InterPro" id="IPR020547">
    <property type="entry name" value="ATP_synth_F1_esu_C"/>
</dbReference>
<dbReference type="Gene3D" id="1.20.5.440">
    <property type="entry name" value="ATP synthase delta/epsilon subunit, C-terminal domain"/>
    <property type="match status" value="1"/>
</dbReference>
<accession>A0A0X8H0D3</accession>
<proteinExistence type="inferred from homology"/>
<evidence type="ECO:0000256" key="8">
    <source>
        <dbReference type="HAMAP-Rule" id="MF_00530"/>
    </source>
</evidence>
<evidence type="ECO:0000256" key="9">
    <source>
        <dbReference type="RuleBase" id="RU003656"/>
    </source>
</evidence>
<evidence type="ECO:0000259" key="10">
    <source>
        <dbReference type="Pfam" id="PF00401"/>
    </source>
</evidence>
<keyword evidence="3 8" id="KW-0813">Transport</keyword>
<evidence type="ECO:0000313" key="13">
    <source>
        <dbReference type="Proteomes" id="UP000063781"/>
    </source>
</evidence>
<keyword evidence="4 8" id="KW-0406">Ion transport</keyword>
<sequence>MFKLELITFSGKRETFSAKSIILPTSDGNRTVLDKHMDVVIEVKSGKLKVRTEESQIVFFVSEGIFNYKDRAGTLLVDAFEHADDIDFQRAHQAHIRATKLLQESEDTFELKKAEQALKRAVGRLNLK</sequence>
<dbReference type="GO" id="GO:0005524">
    <property type="term" value="F:ATP binding"/>
    <property type="evidence" value="ECO:0007669"/>
    <property type="project" value="UniProtKB-UniRule"/>
</dbReference>
<comment type="subcellular location">
    <subcellularLocation>
        <location evidence="1 8">Cell membrane</location>
        <topology evidence="1 8">Peripheral membrane protein</topology>
    </subcellularLocation>
</comment>
<evidence type="ECO:0000256" key="5">
    <source>
        <dbReference type="ARBA" id="ARBA00023136"/>
    </source>
</evidence>
<protein>
    <recommendedName>
        <fullName evidence="8">ATP synthase epsilon chain</fullName>
    </recommendedName>
    <alternativeName>
        <fullName evidence="8">ATP synthase F1 sector epsilon subunit</fullName>
    </alternativeName>
    <alternativeName>
        <fullName evidence="8">F-ATPase epsilon subunit</fullName>
    </alternativeName>
</protein>
<comment type="function">
    <text evidence="8">Produces ATP from ADP in the presence of a proton gradient across the membrane.</text>
</comment>
<evidence type="ECO:0000256" key="1">
    <source>
        <dbReference type="ARBA" id="ARBA00004202"/>
    </source>
</evidence>
<dbReference type="PANTHER" id="PTHR13822:SF10">
    <property type="entry name" value="ATP SYNTHASE EPSILON CHAIN, CHLOROPLASTIC"/>
    <property type="match status" value="1"/>
</dbReference>
<reference evidence="12 13" key="1">
    <citation type="submission" date="2015-10" db="EMBL/GenBank/DDBJ databases">
        <title>Erysipelothrix larvae sp. LV19 isolated from the larval gut of the rhinoceros beetle, Trypoxylus dichotomus.</title>
        <authorList>
            <person name="Lim S."/>
            <person name="Kim B.-C."/>
        </authorList>
    </citation>
    <scope>NUCLEOTIDE SEQUENCE [LARGE SCALE GENOMIC DNA]</scope>
    <source>
        <strain evidence="12 13">LV19</strain>
    </source>
</reference>
<keyword evidence="7 8" id="KW-0066">ATP synthesis</keyword>
<comment type="subunit">
    <text evidence="8 9">F-type ATPases have 2 components, CF(1) - the catalytic core - and CF(0) - the membrane proton channel. CF(1) has five subunits: alpha(3), beta(3), gamma(1), delta(1), epsilon(1). CF(0) has three main subunits: a, b and c.</text>
</comment>
<feature type="domain" description="ATP synthase F1 complex delta/epsilon subunit N-terminal" evidence="11">
    <location>
        <begin position="2"/>
        <end position="79"/>
    </location>
</feature>
<evidence type="ECO:0000256" key="6">
    <source>
        <dbReference type="ARBA" id="ARBA00023196"/>
    </source>
</evidence>
<dbReference type="STRING" id="1514105.AOC36_06935"/>
<evidence type="ECO:0000256" key="7">
    <source>
        <dbReference type="ARBA" id="ARBA00023310"/>
    </source>
</evidence>
<dbReference type="Gene3D" id="2.60.15.10">
    <property type="entry name" value="F0F1 ATP synthase delta/epsilon subunit, N-terminal"/>
    <property type="match status" value="1"/>
</dbReference>
<dbReference type="PANTHER" id="PTHR13822">
    <property type="entry name" value="ATP SYNTHASE DELTA/EPSILON CHAIN"/>
    <property type="match status" value="1"/>
</dbReference>
<comment type="similarity">
    <text evidence="2 8 9">Belongs to the ATPase epsilon chain family.</text>
</comment>
<keyword evidence="5 8" id="KW-0472">Membrane</keyword>
<evidence type="ECO:0000256" key="4">
    <source>
        <dbReference type="ARBA" id="ARBA00023065"/>
    </source>
</evidence>
<dbReference type="GO" id="GO:0045259">
    <property type="term" value="C:proton-transporting ATP synthase complex"/>
    <property type="evidence" value="ECO:0007669"/>
    <property type="project" value="UniProtKB-KW"/>
</dbReference>
<dbReference type="HAMAP" id="MF_00530">
    <property type="entry name" value="ATP_synth_epsil_bac"/>
    <property type="match status" value="1"/>
</dbReference>
<dbReference type="AlphaFoldDB" id="A0A0X8H0D3"/>
<dbReference type="KEGG" id="erl:AOC36_06935"/>
<dbReference type="SUPFAM" id="SSF51344">
    <property type="entry name" value="Epsilon subunit of F1F0-ATP synthase N-terminal domain"/>
    <property type="match status" value="1"/>
</dbReference>
<dbReference type="CDD" id="cd12152">
    <property type="entry name" value="F1-ATPase_delta"/>
    <property type="match status" value="1"/>
</dbReference>
<keyword evidence="13" id="KW-1185">Reference proteome</keyword>
<name>A0A0X8H0D3_9FIRM</name>
<organism evidence="12 13">
    <name type="scientific">Erysipelothrix larvae</name>
    <dbReference type="NCBI Taxonomy" id="1514105"/>
    <lineage>
        <taxon>Bacteria</taxon>
        <taxon>Bacillati</taxon>
        <taxon>Bacillota</taxon>
        <taxon>Erysipelotrichia</taxon>
        <taxon>Erysipelotrichales</taxon>
        <taxon>Erysipelotrichaceae</taxon>
        <taxon>Erysipelothrix</taxon>
    </lineage>
</organism>